<feature type="compositionally biased region" description="Basic and acidic residues" evidence="1">
    <location>
        <begin position="749"/>
        <end position="762"/>
    </location>
</feature>
<feature type="compositionally biased region" description="Low complexity" evidence="1">
    <location>
        <begin position="77"/>
        <end position="86"/>
    </location>
</feature>
<feature type="compositionally biased region" description="Polar residues" evidence="1">
    <location>
        <begin position="600"/>
        <end position="613"/>
    </location>
</feature>
<dbReference type="eggNOG" id="ENOG502S7AG">
    <property type="taxonomic scope" value="Eukaryota"/>
</dbReference>
<dbReference type="Proteomes" id="UP000009131">
    <property type="component" value="Unassembled WGS sequence"/>
</dbReference>
<feature type="compositionally biased region" description="Polar residues" evidence="1">
    <location>
        <begin position="34"/>
        <end position="46"/>
    </location>
</feature>
<dbReference type="OrthoDB" id="2384350at2759"/>
<feature type="region of interest" description="Disordered" evidence="1">
    <location>
        <begin position="303"/>
        <end position="467"/>
    </location>
</feature>
<feature type="region of interest" description="Disordered" evidence="1">
    <location>
        <begin position="594"/>
        <end position="618"/>
    </location>
</feature>
<dbReference type="InterPro" id="IPR036420">
    <property type="entry name" value="BRCT_dom_sf"/>
</dbReference>
<feature type="region of interest" description="Disordered" evidence="1">
    <location>
        <begin position="730"/>
        <end position="781"/>
    </location>
</feature>
<keyword evidence="4" id="KW-1185">Reference proteome</keyword>
<dbReference type="InterPro" id="IPR001357">
    <property type="entry name" value="BRCT_dom"/>
</dbReference>
<feature type="compositionally biased region" description="Basic and acidic residues" evidence="1">
    <location>
        <begin position="442"/>
        <end position="457"/>
    </location>
</feature>
<dbReference type="SUPFAM" id="SSF52113">
    <property type="entry name" value="BRCT domain"/>
    <property type="match status" value="1"/>
</dbReference>
<feature type="compositionally biased region" description="Polar residues" evidence="1">
    <location>
        <begin position="330"/>
        <end position="367"/>
    </location>
</feature>
<name>G7DX75_MIXOS</name>
<feature type="domain" description="BRCT" evidence="2">
    <location>
        <begin position="624"/>
        <end position="719"/>
    </location>
</feature>
<feature type="compositionally biased region" description="Low complexity" evidence="1">
    <location>
        <begin position="730"/>
        <end position="748"/>
    </location>
</feature>
<sequence>MPVRQGPRVASGPVPITSAPEQRGSRSYDRRHVSLSNLRFPTSQPIERQRHTSESYHRTTARESDELPAFDVSPLKAARQAARQAQLEPTASKPSKRTHEETLVDLGAPALDTIPEHRHKRPRASATDLIEDIGVFKPTAVPEGADASTTKDARRLLASPTSPAKRALSSAIFDTTLAGQLPAWSYMGPTHTDALPTKSEPGSQASAVAAPSASKTFSLASPSKVPKATVRAMFAGSTSTPVHSASSSLQALVHITEATPTHVSTAGPPTRPNLDPRTTDPLPLLSTLVRPVMPMRLESAPTILSPAAGKQRMPGPAMRPLSPRKPTLTDDVQLQQESSLSPVAFPSNSSDTARTSASHLSATSVMSSDRPIDARMSVESRQSASPPKPSLSTVGKLLQSPNRFLFPSSPSKRAQSLSLPVSPSRSKPIFSFASPSKSPRAIYKDESTPKRSPDKRSASTPGRTFSRTAMNDSTAANLSHLQKMLNRLQAPRARSASAELATPATVAVPLCQSAPALPTVSSSTTASLVASTDRRSRLPRYVDRQVPTKPPHIVAPRRTEDASIGLGRPPRAGPSSSRTSSAAILIRGTSHASLPEQRALASTSGVEPRSVSSPGALETKPANAMSTVLEDVVAFVDVRTAEGDDASQLFIEMLREMGAKVYLRPSNAPITHIIYKSGRPTTYHFYKSCIEPKPFIVGTSWILQCHAAVERVSETPFLLELEPEAALLPRRRSSASAPRASLSQSAQLERARDKVAHYDPPKRSPLANRLQSVLESPNREL</sequence>
<accession>G7DX75</accession>
<organism evidence="3 4">
    <name type="scientific">Mixia osmundae (strain CBS 9802 / IAM 14324 / JCM 22182 / KY 12970)</name>
    <dbReference type="NCBI Taxonomy" id="764103"/>
    <lineage>
        <taxon>Eukaryota</taxon>
        <taxon>Fungi</taxon>
        <taxon>Dikarya</taxon>
        <taxon>Basidiomycota</taxon>
        <taxon>Pucciniomycotina</taxon>
        <taxon>Mixiomycetes</taxon>
        <taxon>Mixiales</taxon>
        <taxon>Mixiaceae</taxon>
        <taxon>Mixia</taxon>
    </lineage>
</organism>
<dbReference type="AlphaFoldDB" id="G7DX75"/>
<comment type="caution">
    <text evidence="3">The sequence shown here is derived from an EMBL/GenBank/DDBJ whole genome shotgun (WGS) entry which is preliminary data.</text>
</comment>
<proteinExistence type="predicted"/>
<reference evidence="3 4" key="2">
    <citation type="journal article" date="2012" name="Open Biol.">
        <title>Characteristics of nucleosomes and linker DNA regions on the genome of the basidiomycete Mixia osmundae revealed by mono- and dinucleosome mapping.</title>
        <authorList>
            <person name="Nishida H."/>
            <person name="Kondo S."/>
            <person name="Matsumoto T."/>
            <person name="Suzuki Y."/>
            <person name="Yoshikawa H."/>
            <person name="Taylor T.D."/>
            <person name="Sugiyama J."/>
        </authorList>
    </citation>
    <scope>NUCLEOTIDE SEQUENCE [LARGE SCALE GENOMIC DNA]</scope>
    <source>
        <strain evidence="4">CBS 9802 / IAM 14324 / JCM 22182 / KY 12970</strain>
    </source>
</reference>
<dbReference type="STRING" id="764103.G7DX75"/>
<dbReference type="Gene3D" id="3.40.50.10190">
    <property type="entry name" value="BRCT domain"/>
    <property type="match status" value="1"/>
</dbReference>
<evidence type="ECO:0000313" key="4">
    <source>
        <dbReference type="Proteomes" id="UP000009131"/>
    </source>
</evidence>
<feature type="compositionally biased region" description="Polar residues" evidence="1">
    <location>
        <begin position="408"/>
        <end position="425"/>
    </location>
</feature>
<evidence type="ECO:0000259" key="2">
    <source>
        <dbReference type="PROSITE" id="PS50172"/>
    </source>
</evidence>
<dbReference type="HOGENOM" id="CLU_378147_0_0_1"/>
<feature type="compositionally biased region" description="Basic and acidic residues" evidence="1">
    <location>
        <begin position="47"/>
        <end position="65"/>
    </location>
</feature>
<feature type="region of interest" description="Disordered" evidence="1">
    <location>
        <begin position="261"/>
        <end position="282"/>
    </location>
</feature>
<evidence type="ECO:0000256" key="1">
    <source>
        <dbReference type="SAM" id="MobiDB-lite"/>
    </source>
</evidence>
<dbReference type="CDD" id="cd17716">
    <property type="entry name" value="BRCT_microcephalin_rpt1"/>
    <property type="match status" value="1"/>
</dbReference>
<reference evidence="3 4" key="1">
    <citation type="journal article" date="2011" name="J. Gen. Appl. Microbiol.">
        <title>Draft genome sequencing of the enigmatic basidiomycete Mixia osmundae.</title>
        <authorList>
            <person name="Nishida H."/>
            <person name="Nagatsuka Y."/>
            <person name="Sugiyama J."/>
        </authorList>
    </citation>
    <scope>NUCLEOTIDE SEQUENCE [LARGE SCALE GENOMIC DNA]</scope>
    <source>
        <strain evidence="4">CBS 9802 / IAM 14324 / JCM 22182 / KY 12970</strain>
    </source>
</reference>
<dbReference type="PROSITE" id="PS50172">
    <property type="entry name" value="BRCT"/>
    <property type="match status" value="1"/>
</dbReference>
<dbReference type="InParanoid" id="G7DX75"/>
<feature type="compositionally biased region" description="Basic and acidic residues" evidence="1">
    <location>
        <begin position="23"/>
        <end position="32"/>
    </location>
</feature>
<feature type="region of interest" description="Disordered" evidence="1">
    <location>
        <begin position="547"/>
        <end position="581"/>
    </location>
</feature>
<feature type="region of interest" description="Disordered" evidence="1">
    <location>
        <begin position="1"/>
        <end position="99"/>
    </location>
</feature>
<gene>
    <name evidence="3" type="primary">Mo01840</name>
    <name evidence="3" type="ORF">E5Q_01840</name>
</gene>
<evidence type="ECO:0000313" key="3">
    <source>
        <dbReference type="EMBL" id="GAA95185.1"/>
    </source>
</evidence>
<feature type="compositionally biased region" description="Polar residues" evidence="1">
    <location>
        <begin position="458"/>
        <end position="467"/>
    </location>
</feature>
<protein>
    <recommendedName>
        <fullName evidence="2">BRCT domain-containing protein</fullName>
    </recommendedName>
</protein>
<feature type="compositionally biased region" description="Polar residues" evidence="1">
    <location>
        <begin position="379"/>
        <end position="393"/>
    </location>
</feature>
<dbReference type="EMBL" id="BABT02000059">
    <property type="protein sequence ID" value="GAA95185.1"/>
    <property type="molecule type" value="Genomic_DNA"/>
</dbReference>